<dbReference type="EMBL" id="DF143046">
    <property type="protein sequence ID" value="GAA50439.1"/>
    <property type="molecule type" value="Genomic_DNA"/>
</dbReference>
<reference evidence="1" key="1">
    <citation type="journal article" date="2011" name="Genome Biol.">
        <title>The draft genome of the carcinogenic human liver fluke Clonorchis sinensis.</title>
        <authorList>
            <person name="Wang X."/>
            <person name="Chen W."/>
            <person name="Huang Y."/>
            <person name="Sun J."/>
            <person name="Men J."/>
            <person name="Liu H."/>
            <person name="Luo F."/>
            <person name="Guo L."/>
            <person name="Lv X."/>
            <person name="Deng C."/>
            <person name="Zhou C."/>
            <person name="Fan Y."/>
            <person name="Li X."/>
            <person name="Huang L."/>
            <person name="Hu Y."/>
            <person name="Liang C."/>
            <person name="Hu X."/>
            <person name="Xu J."/>
            <person name="Yu X."/>
        </authorList>
    </citation>
    <scope>NUCLEOTIDE SEQUENCE [LARGE SCALE GENOMIC DNA]</scope>
    <source>
        <strain evidence="1">Henan</strain>
    </source>
</reference>
<evidence type="ECO:0000313" key="2">
    <source>
        <dbReference type="Proteomes" id="UP000008909"/>
    </source>
</evidence>
<dbReference type="Proteomes" id="UP000008909">
    <property type="component" value="Unassembled WGS sequence"/>
</dbReference>
<evidence type="ECO:0000313" key="1">
    <source>
        <dbReference type="EMBL" id="GAA50439.1"/>
    </source>
</evidence>
<gene>
    <name evidence="1" type="ORF">CLF_104544</name>
</gene>
<sequence length="188" mass="21017">MWRTAGKPSDRVRQLQYPHRDIELGFVDSSVHECFNRVLKTTNASTLADRFPTKESLVREITFGIEYGMVTKYAEGDGAVEFIKLPGESIFAIAVSVGGCMRSLDPITQVYTTWSHDLPSLALNPLRPIMNMITERHYQIIDVHTAPSLSPMGLADQENAEKRQNMLKCNFVVYLLSAGNKKRIGGGL</sequence>
<reference key="2">
    <citation type="submission" date="2011-10" db="EMBL/GenBank/DDBJ databases">
        <title>The genome and transcriptome sequence of Clonorchis sinensis provide insights into the carcinogenic liver fluke.</title>
        <authorList>
            <person name="Wang X."/>
            <person name="Huang Y."/>
            <person name="Chen W."/>
            <person name="Liu H."/>
            <person name="Guo L."/>
            <person name="Chen Y."/>
            <person name="Luo F."/>
            <person name="Zhou W."/>
            <person name="Sun J."/>
            <person name="Mao Q."/>
            <person name="Liang P."/>
            <person name="Zhou C."/>
            <person name="Tian Y."/>
            <person name="Men J."/>
            <person name="Lv X."/>
            <person name="Huang L."/>
            <person name="Zhou J."/>
            <person name="Hu Y."/>
            <person name="Li R."/>
            <person name="Zhang F."/>
            <person name="Lei H."/>
            <person name="Li X."/>
            <person name="Hu X."/>
            <person name="Liang C."/>
            <person name="Xu J."/>
            <person name="Wu Z."/>
            <person name="Yu X."/>
        </authorList>
    </citation>
    <scope>NUCLEOTIDE SEQUENCE</scope>
    <source>
        <strain>Henan</strain>
    </source>
</reference>
<keyword evidence="2" id="KW-1185">Reference proteome</keyword>
<name>G7YBV5_CLOSI</name>
<organism evidence="1 2">
    <name type="scientific">Clonorchis sinensis</name>
    <name type="common">Chinese liver fluke</name>
    <dbReference type="NCBI Taxonomy" id="79923"/>
    <lineage>
        <taxon>Eukaryota</taxon>
        <taxon>Metazoa</taxon>
        <taxon>Spiralia</taxon>
        <taxon>Lophotrochozoa</taxon>
        <taxon>Platyhelminthes</taxon>
        <taxon>Trematoda</taxon>
        <taxon>Digenea</taxon>
        <taxon>Opisthorchiida</taxon>
        <taxon>Opisthorchiata</taxon>
        <taxon>Opisthorchiidae</taxon>
        <taxon>Clonorchis</taxon>
    </lineage>
</organism>
<proteinExistence type="predicted"/>
<protein>
    <submittedName>
        <fullName evidence="1">Uncharacterized protein</fullName>
    </submittedName>
</protein>
<accession>G7YBV5</accession>
<dbReference type="AlphaFoldDB" id="G7YBV5"/>